<dbReference type="InterPro" id="IPR050744">
    <property type="entry name" value="AI-2_Isomerase_LsrG"/>
</dbReference>
<dbReference type="RefSeq" id="WP_311761481.1">
    <property type="nucleotide sequence ID" value="NZ_JAVRQI010000022.1"/>
</dbReference>
<keyword evidence="2" id="KW-0560">Oxidoreductase</keyword>
<evidence type="ECO:0000313" key="3">
    <source>
        <dbReference type="Proteomes" id="UP001251085"/>
    </source>
</evidence>
<dbReference type="PANTHER" id="PTHR33336:SF1">
    <property type="entry name" value="(4S)-4-HYDROXY-5-PHOSPHONOOXYPENTANE-2,3-DIONE ISOMERASE"/>
    <property type="match status" value="1"/>
</dbReference>
<dbReference type="SUPFAM" id="SSF54909">
    <property type="entry name" value="Dimeric alpha+beta barrel"/>
    <property type="match status" value="1"/>
</dbReference>
<comment type="caution">
    <text evidence="2">The sequence shown here is derived from an EMBL/GenBank/DDBJ whole genome shotgun (WGS) entry which is preliminary data.</text>
</comment>
<evidence type="ECO:0000313" key="2">
    <source>
        <dbReference type="EMBL" id="MDT1064394.1"/>
    </source>
</evidence>
<keyword evidence="2" id="KW-0503">Monooxygenase</keyword>
<dbReference type="Gene3D" id="3.30.70.100">
    <property type="match status" value="1"/>
</dbReference>
<proteinExistence type="predicted"/>
<sequence>MAPEPSIPSLGPEVQMLIQLVQIEVHPGKRDAFVEAFRLNWEGARTEPGCIRFDLLCDPEDENSFSVYELFEDEAALDAHRATDHYRRCVALIDPLMAGRRSKRFFAPVLVEGRAADRP</sequence>
<reference evidence="3" key="1">
    <citation type="submission" date="2023-07" db="EMBL/GenBank/DDBJ databases">
        <title>Characterization of two Paracoccaceae strains isolated from Phycosphere and proposal of Xinfangfangia lacusdiani sp. nov.</title>
        <authorList>
            <person name="Deng Y."/>
            <person name="Zhang Y.Q."/>
        </authorList>
    </citation>
    <scope>NUCLEOTIDE SEQUENCE [LARGE SCALE GENOMIC DNA]</scope>
    <source>
        <strain evidence="3">CPCC 101403</strain>
    </source>
</reference>
<keyword evidence="3" id="KW-1185">Reference proteome</keyword>
<dbReference type="InterPro" id="IPR011008">
    <property type="entry name" value="Dimeric_a/b-barrel"/>
</dbReference>
<dbReference type="Pfam" id="PF03992">
    <property type="entry name" value="ABM"/>
    <property type="match status" value="1"/>
</dbReference>
<dbReference type="PANTHER" id="PTHR33336">
    <property type="entry name" value="QUINOL MONOOXYGENASE YGIN-RELATED"/>
    <property type="match status" value="1"/>
</dbReference>
<dbReference type="InterPro" id="IPR007138">
    <property type="entry name" value="ABM_dom"/>
</dbReference>
<protein>
    <submittedName>
        <fullName evidence="2">Antibiotic biosynthesis monooxygenase</fullName>
    </submittedName>
</protein>
<dbReference type="EMBL" id="JAVRQI010000022">
    <property type="protein sequence ID" value="MDT1064394.1"/>
    <property type="molecule type" value="Genomic_DNA"/>
</dbReference>
<feature type="domain" description="ABM" evidence="1">
    <location>
        <begin position="17"/>
        <end position="105"/>
    </location>
</feature>
<organism evidence="2 3">
    <name type="scientific">Paracoccus broussonetiae</name>
    <dbReference type="NCBI Taxonomy" id="3075834"/>
    <lineage>
        <taxon>Bacteria</taxon>
        <taxon>Pseudomonadati</taxon>
        <taxon>Pseudomonadota</taxon>
        <taxon>Alphaproteobacteria</taxon>
        <taxon>Rhodobacterales</taxon>
        <taxon>Paracoccaceae</taxon>
        <taxon>Paracoccus</taxon>
    </lineage>
</organism>
<name>A0ABU3EJI6_9RHOB</name>
<dbReference type="Proteomes" id="UP001251085">
    <property type="component" value="Unassembled WGS sequence"/>
</dbReference>
<dbReference type="GO" id="GO:0004497">
    <property type="term" value="F:monooxygenase activity"/>
    <property type="evidence" value="ECO:0007669"/>
    <property type="project" value="UniProtKB-KW"/>
</dbReference>
<gene>
    <name evidence="2" type="ORF">RM190_21210</name>
</gene>
<accession>A0ABU3EJI6</accession>
<evidence type="ECO:0000259" key="1">
    <source>
        <dbReference type="PROSITE" id="PS51725"/>
    </source>
</evidence>
<dbReference type="PROSITE" id="PS51725">
    <property type="entry name" value="ABM"/>
    <property type="match status" value="1"/>
</dbReference>